<feature type="compositionally biased region" description="Gly residues" evidence="6">
    <location>
        <begin position="466"/>
        <end position="479"/>
    </location>
</feature>
<evidence type="ECO:0000256" key="3">
    <source>
        <dbReference type="ARBA" id="ARBA00022777"/>
    </source>
</evidence>
<proteinExistence type="inferred from homology"/>
<reference evidence="8" key="1">
    <citation type="journal article" date="2023" name="Mol. Phylogenet. Evol.">
        <title>Genome-scale phylogeny and comparative genomics of the fungal order Sordariales.</title>
        <authorList>
            <person name="Hensen N."/>
            <person name="Bonometti L."/>
            <person name="Westerberg I."/>
            <person name="Brannstrom I.O."/>
            <person name="Guillou S."/>
            <person name="Cros-Aarteil S."/>
            <person name="Calhoun S."/>
            <person name="Haridas S."/>
            <person name="Kuo A."/>
            <person name="Mondo S."/>
            <person name="Pangilinan J."/>
            <person name="Riley R."/>
            <person name="LaButti K."/>
            <person name="Andreopoulos B."/>
            <person name="Lipzen A."/>
            <person name="Chen C."/>
            <person name="Yan M."/>
            <person name="Daum C."/>
            <person name="Ng V."/>
            <person name="Clum A."/>
            <person name="Steindorff A."/>
            <person name="Ohm R.A."/>
            <person name="Martin F."/>
            <person name="Silar P."/>
            <person name="Natvig D.O."/>
            <person name="Lalanne C."/>
            <person name="Gautier V."/>
            <person name="Ament-Velasquez S.L."/>
            <person name="Kruys A."/>
            <person name="Hutchinson M.I."/>
            <person name="Powell A.J."/>
            <person name="Barry K."/>
            <person name="Miller A.N."/>
            <person name="Grigoriev I.V."/>
            <person name="Debuchy R."/>
            <person name="Gladieux P."/>
            <person name="Hiltunen Thoren M."/>
            <person name="Johannesson H."/>
        </authorList>
    </citation>
    <scope>NUCLEOTIDE SEQUENCE</scope>
    <source>
        <strain evidence="8">CBS 508.74</strain>
    </source>
</reference>
<dbReference type="SUPFAM" id="SSF56112">
    <property type="entry name" value="Protein kinase-like (PK-like)"/>
    <property type="match status" value="1"/>
</dbReference>
<feature type="region of interest" description="Disordered" evidence="6">
    <location>
        <begin position="329"/>
        <end position="360"/>
    </location>
</feature>
<reference evidence="8" key="2">
    <citation type="submission" date="2023-05" db="EMBL/GenBank/DDBJ databases">
        <authorList>
            <consortium name="Lawrence Berkeley National Laboratory"/>
            <person name="Steindorff A."/>
            <person name="Hensen N."/>
            <person name="Bonometti L."/>
            <person name="Westerberg I."/>
            <person name="Brannstrom I.O."/>
            <person name="Guillou S."/>
            <person name="Cros-Aarteil S."/>
            <person name="Calhoun S."/>
            <person name="Haridas S."/>
            <person name="Kuo A."/>
            <person name="Mondo S."/>
            <person name="Pangilinan J."/>
            <person name="Riley R."/>
            <person name="Labutti K."/>
            <person name="Andreopoulos B."/>
            <person name="Lipzen A."/>
            <person name="Chen C."/>
            <person name="Yanf M."/>
            <person name="Daum C."/>
            <person name="Ng V."/>
            <person name="Clum A."/>
            <person name="Ohm R."/>
            <person name="Martin F."/>
            <person name="Silar P."/>
            <person name="Natvig D."/>
            <person name="Lalanne C."/>
            <person name="Gautier V."/>
            <person name="Ament-Velasquez S.L."/>
            <person name="Kruys A."/>
            <person name="Hutchinson M.I."/>
            <person name="Powell A.J."/>
            <person name="Barry K."/>
            <person name="Miller A.N."/>
            <person name="Grigoriev I.V."/>
            <person name="Debuchy R."/>
            <person name="Gladieux P."/>
            <person name="Thoren M.H."/>
            <person name="Johannesson H."/>
        </authorList>
    </citation>
    <scope>NUCLEOTIDE SEQUENCE</scope>
    <source>
        <strain evidence="8">CBS 508.74</strain>
    </source>
</reference>
<dbReference type="GO" id="GO:0005634">
    <property type="term" value="C:nucleus"/>
    <property type="evidence" value="ECO:0007669"/>
    <property type="project" value="TreeGrafter"/>
</dbReference>
<dbReference type="PROSITE" id="PS00108">
    <property type="entry name" value="PROTEIN_KINASE_ST"/>
    <property type="match status" value="1"/>
</dbReference>
<evidence type="ECO:0000256" key="6">
    <source>
        <dbReference type="SAM" id="MobiDB-lite"/>
    </source>
</evidence>
<evidence type="ECO:0000256" key="4">
    <source>
        <dbReference type="ARBA" id="ARBA00022840"/>
    </source>
</evidence>
<dbReference type="Gene3D" id="3.30.200.20">
    <property type="entry name" value="Phosphorylase Kinase, domain 1"/>
    <property type="match status" value="1"/>
</dbReference>
<dbReference type="GO" id="GO:0005524">
    <property type="term" value="F:ATP binding"/>
    <property type="evidence" value="ECO:0007669"/>
    <property type="project" value="UniProtKB-KW"/>
</dbReference>
<dbReference type="GO" id="GO:0110031">
    <property type="term" value="P:negative regulation of G2/MI transition of meiotic cell cycle"/>
    <property type="evidence" value="ECO:0007669"/>
    <property type="project" value="TreeGrafter"/>
</dbReference>
<dbReference type="SMART" id="SM00220">
    <property type="entry name" value="S_TKc"/>
    <property type="match status" value="1"/>
</dbReference>
<name>A0AAN6TBK5_9PEZI</name>
<dbReference type="CDD" id="cd00180">
    <property type="entry name" value="PKc"/>
    <property type="match status" value="1"/>
</dbReference>
<dbReference type="Proteomes" id="UP001302812">
    <property type="component" value="Unassembled WGS sequence"/>
</dbReference>
<feature type="region of interest" description="Disordered" evidence="6">
    <location>
        <begin position="447"/>
        <end position="495"/>
    </location>
</feature>
<dbReference type="Pfam" id="PF00069">
    <property type="entry name" value="Pkinase"/>
    <property type="match status" value="1"/>
</dbReference>
<evidence type="ECO:0000313" key="9">
    <source>
        <dbReference type="Proteomes" id="UP001302812"/>
    </source>
</evidence>
<organism evidence="8 9">
    <name type="scientific">Canariomyces notabilis</name>
    <dbReference type="NCBI Taxonomy" id="2074819"/>
    <lineage>
        <taxon>Eukaryota</taxon>
        <taxon>Fungi</taxon>
        <taxon>Dikarya</taxon>
        <taxon>Ascomycota</taxon>
        <taxon>Pezizomycotina</taxon>
        <taxon>Sordariomycetes</taxon>
        <taxon>Sordariomycetidae</taxon>
        <taxon>Sordariales</taxon>
        <taxon>Chaetomiaceae</taxon>
        <taxon>Canariomyces</taxon>
    </lineage>
</organism>
<evidence type="ECO:0000256" key="2">
    <source>
        <dbReference type="ARBA" id="ARBA00022741"/>
    </source>
</evidence>
<dbReference type="GeneID" id="89936813"/>
<dbReference type="PROSITE" id="PS50011">
    <property type="entry name" value="PROTEIN_KINASE_DOM"/>
    <property type="match status" value="1"/>
</dbReference>
<gene>
    <name evidence="8" type="ORF">N656DRAFT_733907</name>
</gene>
<keyword evidence="1" id="KW-0808">Transferase</keyword>
<dbReference type="InterPro" id="IPR050339">
    <property type="entry name" value="CC_SR_Kinase"/>
</dbReference>
<dbReference type="AlphaFoldDB" id="A0AAN6TBK5"/>
<evidence type="ECO:0000259" key="7">
    <source>
        <dbReference type="PROSITE" id="PS50011"/>
    </source>
</evidence>
<feature type="domain" description="Protein kinase" evidence="7">
    <location>
        <begin position="73"/>
        <end position="427"/>
    </location>
</feature>
<keyword evidence="3 8" id="KW-0418">Kinase</keyword>
<dbReference type="GO" id="GO:0004672">
    <property type="term" value="F:protein kinase activity"/>
    <property type="evidence" value="ECO:0007669"/>
    <property type="project" value="InterPro"/>
</dbReference>
<evidence type="ECO:0000256" key="1">
    <source>
        <dbReference type="ARBA" id="ARBA00022679"/>
    </source>
</evidence>
<dbReference type="InterPro" id="IPR011009">
    <property type="entry name" value="Kinase-like_dom_sf"/>
</dbReference>
<evidence type="ECO:0000313" key="8">
    <source>
        <dbReference type="EMBL" id="KAK4111325.1"/>
    </source>
</evidence>
<protein>
    <submittedName>
        <fullName evidence="8">Kinase-like protein</fullName>
    </submittedName>
</protein>
<dbReference type="GO" id="GO:0005737">
    <property type="term" value="C:cytoplasm"/>
    <property type="evidence" value="ECO:0007669"/>
    <property type="project" value="TreeGrafter"/>
</dbReference>
<dbReference type="PANTHER" id="PTHR11042:SF190">
    <property type="entry name" value="MITOSIS INHIBITOR PROTEIN KINASE MIK1"/>
    <property type="match status" value="1"/>
</dbReference>
<keyword evidence="2" id="KW-0547">Nucleotide-binding</keyword>
<accession>A0AAN6TBK5</accession>
<keyword evidence="9" id="KW-1185">Reference proteome</keyword>
<dbReference type="InterPro" id="IPR008271">
    <property type="entry name" value="Ser/Thr_kinase_AS"/>
</dbReference>
<dbReference type="InterPro" id="IPR000719">
    <property type="entry name" value="Prot_kinase_dom"/>
</dbReference>
<dbReference type="RefSeq" id="XP_064668895.1">
    <property type="nucleotide sequence ID" value="XM_064812688.1"/>
</dbReference>
<dbReference type="EMBL" id="MU853346">
    <property type="protein sequence ID" value="KAK4111325.1"/>
    <property type="molecule type" value="Genomic_DNA"/>
</dbReference>
<dbReference type="Gene3D" id="1.10.510.10">
    <property type="entry name" value="Transferase(Phosphotransferase) domain 1"/>
    <property type="match status" value="1"/>
</dbReference>
<comment type="caution">
    <text evidence="8">The sequence shown here is derived from an EMBL/GenBank/DDBJ whole genome shotgun (WGS) entry which is preliminary data.</text>
</comment>
<keyword evidence="4" id="KW-0067">ATP-binding</keyword>
<dbReference type="PANTHER" id="PTHR11042">
    <property type="entry name" value="EUKARYOTIC TRANSLATION INITIATION FACTOR 2-ALPHA KINASE EIF2-ALPHA KINASE -RELATED"/>
    <property type="match status" value="1"/>
</dbReference>
<evidence type="ECO:0000256" key="5">
    <source>
        <dbReference type="ARBA" id="ARBA00037982"/>
    </source>
</evidence>
<sequence>MSLPSSSSSQPQIIPLSDFLSSENDRHFVWDDADRETSERWTKPVEEVKLDPRKHKVFHHCNKEYLRPPSPFIQQGPELGESGSTVVYKVTAPEGSGMTLPLALKVIICKENSRPPGPDSKVRKKALAEVKNMASIRHPHIVAYVASFEDYCIETRGVKPRRGLRAKARPFSLFTVNQQIKRHILGIAMYPPGQCNLHTFMAEVFHSPKESKEWMLAHLHTYFGCLSQAVAYLHDQGVRIRHKDIKPENVIIDDFGLPILTDFGLSKHFEIGQLSEGPTPKTLKYADPEAMHETSRDVSSDIFSLGCVFLEMATVLLGKPPAFAEEQLRKRRNNNSANVDGEERLPLVGGGEGQTDGNYDGDEEFKYSECIPRLNAYIMLLRSCVISHGGQRRGSVEAVIQVLPHIRRMMNEDPTNRPRAQDLYPLFRHLYDVYDYPGPCPNCEAERATGQAIPSPKKGAVPGANGMAGPGTGSQGSNGGSPSFDRGKRSMSRVNSLASLKSLKIGALVRQGSDPSAIRYRR</sequence>
<comment type="similarity">
    <text evidence="5">Belongs to the protein kinase superfamily. Ser/Thr protein kinase family. GCN2 subfamily.</text>
</comment>